<comment type="caution">
    <text evidence="5">The sequence shown here is derived from an EMBL/GenBank/DDBJ whole genome shotgun (WGS) entry which is preliminary data.</text>
</comment>
<evidence type="ECO:0000313" key="6">
    <source>
        <dbReference type="Proteomes" id="UP001469365"/>
    </source>
</evidence>
<dbReference type="InterPro" id="IPR057326">
    <property type="entry name" value="KR_dom"/>
</dbReference>
<name>A0ABU9DG51_9BACL</name>
<sequence>MDQPNTQADPVRDRRLDGKIAFITGGGSGIGRATALLMARHGAKVGFVGRTRDELEEVQHEIERGGGEALALVADISSPEAIEAAIQQTAARWGKLDIVFANAGINGVLAPIEDMQVSDWEKVIGINLKGTFLTVKYAIPLLKTHGGSVIITSSINGNRVFSNFGFSAYSTSKAGQVAFMKMAALELAPFKIRVNAICPGAIETKIGENTRHTPELEKIQIPVEFPEGSQPLEDGPGSAQQVAQLALFLGSDDSSHITGTDIYIDGAESLIRG</sequence>
<dbReference type="PRINTS" id="PR00081">
    <property type="entry name" value="GDHRDH"/>
</dbReference>
<dbReference type="EMBL" id="JBBPCC010000004">
    <property type="protein sequence ID" value="MEK8127847.1"/>
    <property type="molecule type" value="Genomic_DNA"/>
</dbReference>
<keyword evidence="2" id="KW-0560">Oxidoreductase</keyword>
<feature type="domain" description="Ketoreductase" evidence="4">
    <location>
        <begin position="19"/>
        <end position="205"/>
    </location>
</feature>
<evidence type="ECO:0000259" key="4">
    <source>
        <dbReference type="SMART" id="SM00822"/>
    </source>
</evidence>
<evidence type="ECO:0000256" key="1">
    <source>
        <dbReference type="ARBA" id="ARBA00006484"/>
    </source>
</evidence>
<organism evidence="5 6">
    <name type="scientific">Paenibacillus filicis</name>
    <dbReference type="NCBI Taxonomy" id="669464"/>
    <lineage>
        <taxon>Bacteria</taxon>
        <taxon>Bacillati</taxon>
        <taxon>Bacillota</taxon>
        <taxon>Bacilli</taxon>
        <taxon>Bacillales</taxon>
        <taxon>Paenibacillaceae</taxon>
        <taxon>Paenibacillus</taxon>
    </lineage>
</organism>
<dbReference type="Proteomes" id="UP001469365">
    <property type="component" value="Unassembled WGS sequence"/>
</dbReference>
<accession>A0ABU9DG51</accession>
<reference evidence="5 6" key="1">
    <citation type="submission" date="2024-04" db="EMBL/GenBank/DDBJ databases">
        <title>draft genome sequnece of Paenibacillus filicis.</title>
        <authorList>
            <person name="Kim D.-U."/>
        </authorList>
    </citation>
    <scope>NUCLEOTIDE SEQUENCE [LARGE SCALE GENOMIC DNA]</scope>
    <source>
        <strain evidence="5 6">KACC14197</strain>
    </source>
</reference>
<dbReference type="InterPro" id="IPR002347">
    <property type="entry name" value="SDR_fam"/>
</dbReference>
<dbReference type="PRINTS" id="PR00080">
    <property type="entry name" value="SDRFAMILY"/>
</dbReference>
<protein>
    <submittedName>
        <fullName evidence="5">SDR family NAD(P)-dependent oxidoreductase</fullName>
    </submittedName>
</protein>
<dbReference type="RefSeq" id="WP_341414915.1">
    <property type="nucleotide sequence ID" value="NZ_JBBPCC010000004.1"/>
</dbReference>
<dbReference type="SUPFAM" id="SSF51735">
    <property type="entry name" value="NAD(P)-binding Rossmann-fold domains"/>
    <property type="match status" value="1"/>
</dbReference>
<dbReference type="NCBIfam" id="NF004203">
    <property type="entry name" value="PRK05653.2-4"/>
    <property type="match status" value="1"/>
</dbReference>
<proteinExistence type="inferred from homology"/>
<dbReference type="PANTHER" id="PTHR24321">
    <property type="entry name" value="DEHYDROGENASES, SHORT CHAIN"/>
    <property type="match status" value="1"/>
</dbReference>
<dbReference type="Pfam" id="PF13561">
    <property type="entry name" value="adh_short_C2"/>
    <property type="match status" value="1"/>
</dbReference>
<dbReference type="SMART" id="SM00822">
    <property type="entry name" value="PKS_KR"/>
    <property type="match status" value="1"/>
</dbReference>
<dbReference type="PANTHER" id="PTHR24321:SF8">
    <property type="entry name" value="ESTRADIOL 17-BETA-DEHYDROGENASE 8-RELATED"/>
    <property type="match status" value="1"/>
</dbReference>
<keyword evidence="3" id="KW-0520">NAD</keyword>
<dbReference type="InterPro" id="IPR036291">
    <property type="entry name" value="NAD(P)-bd_dom_sf"/>
</dbReference>
<keyword evidence="6" id="KW-1185">Reference proteome</keyword>
<evidence type="ECO:0000313" key="5">
    <source>
        <dbReference type="EMBL" id="MEK8127847.1"/>
    </source>
</evidence>
<dbReference type="Gene3D" id="3.40.50.720">
    <property type="entry name" value="NAD(P)-binding Rossmann-like Domain"/>
    <property type="match status" value="1"/>
</dbReference>
<gene>
    <name evidence="5" type="ORF">WMW72_08050</name>
</gene>
<comment type="similarity">
    <text evidence="1">Belongs to the short-chain dehydrogenases/reductases (SDR) family.</text>
</comment>
<evidence type="ECO:0000256" key="2">
    <source>
        <dbReference type="ARBA" id="ARBA00023002"/>
    </source>
</evidence>
<dbReference type="CDD" id="cd05233">
    <property type="entry name" value="SDR_c"/>
    <property type="match status" value="1"/>
</dbReference>
<evidence type="ECO:0000256" key="3">
    <source>
        <dbReference type="ARBA" id="ARBA00023027"/>
    </source>
</evidence>